<evidence type="ECO:0000313" key="2">
    <source>
        <dbReference type="EMBL" id="GGM53313.1"/>
    </source>
</evidence>
<protein>
    <submittedName>
        <fullName evidence="2">Uncharacterized protein</fullName>
    </submittedName>
</protein>
<sequence length="46" mass="5282">MPNRLKEAIKQVQIVKEEIDDTEVTQDLEQALKSLEDAVERLENDG</sequence>
<reference evidence="2" key="1">
    <citation type="journal article" date="2014" name="Int. J. Syst. Evol. Microbiol.">
        <title>Complete genome sequence of Corynebacterium casei LMG S-19264T (=DSM 44701T), isolated from a smear-ripened cheese.</title>
        <authorList>
            <consortium name="US DOE Joint Genome Institute (JGI-PGF)"/>
            <person name="Walter F."/>
            <person name="Albersmeier A."/>
            <person name="Kalinowski J."/>
            <person name="Ruckert C."/>
        </authorList>
    </citation>
    <scope>NUCLEOTIDE SEQUENCE</scope>
    <source>
        <strain evidence="2">JCM 15759</strain>
    </source>
</reference>
<comment type="caution">
    <text evidence="2">The sequence shown here is derived from an EMBL/GenBank/DDBJ whole genome shotgun (WGS) entry which is preliminary data.</text>
</comment>
<feature type="coiled-coil region" evidence="1">
    <location>
        <begin position="5"/>
        <end position="45"/>
    </location>
</feature>
<gene>
    <name evidence="2" type="ORF">GCM10009006_38000</name>
</gene>
<dbReference type="EMBL" id="BMON01000015">
    <property type="protein sequence ID" value="GGM53313.1"/>
    <property type="molecule type" value="Genomic_DNA"/>
</dbReference>
<accession>A0A830FJJ9</accession>
<evidence type="ECO:0000256" key="1">
    <source>
        <dbReference type="SAM" id="Coils"/>
    </source>
</evidence>
<evidence type="ECO:0000313" key="3">
    <source>
        <dbReference type="Proteomes" id="UP000656367"/>
    </source>
</evidence>
<dbReference type="Proteomes" id="UP000656367">
    <property type="component" value="Unassembled WGS sequence"/>
</dbReference>
<organism evidence="2 3">
    <name type="scientific">Haloarcula argentinensis</name>
    <dbReference type="NCBI Taxonomy" id="43776"/>
    <lineage>
        <taxon>Archaea</taxon>
        <taxon>Methanobacteriati</taxon>
        <taxon>Methanobacteriota</taxon>
        <taxon>Stenosarchaea group</taxon>
        <taxon>Halobacteria</taxon>
        <taxon>Halobacteriales</taxon>
        <taxon>Haloarculaceae</taxon>
        <taxon>Haloarcula</taxon>
    </lineage>
</organism>
<name>A0A830FJJ9_HALAR</name>
<proteinExistence type="predicted"/>
<reference evidence="2" key="2">
    <citation type="submission" date="2020-09" db="EMBL/GenBank/DDBJ databases">
        <authorList>
            <person name="Sun Q."/>
            <person name="Ohkuma M."/>
        </authorList>
    </citation>
    <scope>NUCLEOTIDE SEQUENCE</scope>
    <source>
        <strain evidence="2">JCM 15759</strain>
    </source>
</reference>
<keyword evidence="1" id="KW-0175">Coiled coil</keyword>
<dbReference type="AlphaFoldDB" id="A0A830FJJ9"/>